<accession>A0A5B8UF09</accession>
<dbReference type="RefSeq" id="WP_146783607.1">
    <property type="nucleotide sequence ID" value="NZ_BAABIO010000006.1"/>
</dbReference>
<dbReference type="Proteomes" id="UP000321204">
    <property type="component" value="Chromosome"/>
</dbReference>
<dbReference type="KEGG" id="fgg:FSB75_04850"/>
<evidence type="ECO:0000313" key="1">
    <source>
        <dbReference type="EMBL" id="QEC55261.1"/>
    </source>
</evidence>
<dbReference type="EMBL" id="CP042433">
    <property type="protein sequence ID" value="QEC55261.1"/>
    <property type="molecule type" value="Genomic_DNA"/>
</dbReference>
<reference evidence="1 2" key="1">
    <citation type="journal article" date="2015" name="Int. J. Syst. Evol. Microbiol.">
        <title>Flavisolibacter ginsenosidimutans sp. nov., with ginsenoside-converting activity isolated from soil used for cultivating ginseng.</title>
        <authorList>
            <person name="Zhao Y."/>
            <person name="Liu Q."/>
            <person name="Kang M.S."/>
            <person name="Jin F."/>
            <person name="Yu H."/>
            <person name="Im W.T."/>
        </authorList>
    </citation>
    <scope>NUCLEOTIDE SEQUENCE [LARGE SCALE GENOMIC DNA]</scope>
    <source>
        <strain evidence="1 2">Gsoil 636</strain>
    </source>
</reference>
<name>A0A5B8UF09_9BACT</name>
<proteinExistence type="predicted"/>
<dbReference type="OrthoDB" id="676755at2"/>
<dbReference type="AlphaFoldDB" id="A0A5B8UF09"/>
<keyword evidence="2" id="KW-1185">Reference proteome</keyword>
<evidence type="ECO:0000313" key="2">
    <source>
        <dbReference type="Proteomes" id="UP000321204"/>
    </source>
</evidence>
<sequence>MEQFSKTINGIEFNFQGFFEGTDEVCRVSVDNQNFKMIIGDNGNWEIWQQVPSWIKKLEKELGEAIDKAYC</sequence>
<protein>
    <submittedName>
        <fullName evidence="1">Uncharacterized protein</fullName>
    </submittedName>
</protein>
<organism evidence="1 2">
    <name type="scientific">Flavisolibacter ginsenosidimutans</name>
    <dbReference type="NCBI Taxonomy" id="661481"/>
    <lineage>
        <taxon>Bacteria</taxon>
        <taxon>Pseudomonadati</taxon>
        <taxon>Bacteroidota</taxon>
        <taxon>Chitinophagia</taxon>
        <taxon>Chitinophagales</taxon>
        <taxon>Chitinophagaceae</taxon>
        <taxon>Flavisolibacter</taxon>
    </lineage>
</organism>
<gene>
    <name evidence="1" type="ORF">FSB75_04850</name>
</gene>